<dbReference type="EMBL" id="PDES01000019">
    <property type="protein sequence ID" value="RRQ79148.1"/>
    <property type="molecule type" value="Genomic_DNA"/>
</dbReference>
<reference evidence="1 2" key="1">
    <citation type="submission" date="2017-10" db="EMBL/GenBank/DDBJ databases">
        <title>Draft genome of actinobacteria isolated from guarana (Paullinia cupana (Mart.) Ducke.</title>
        <authorList>
            <person name="Siqueira K.A."/>
            <person name="Liotti R.G."/>
            <person name="Mendes T.A."/>
            <person name="Soares M.A."/>
        </authorList>
    </citation>
    <scope>NUCLEOTIDE SEQUENCE [LARGE SCALE GENOMIC DNA]</scope>
    <source>
        <strain evidence="1 2">199</strain>
    </source>
</reference>
<gene>
    <name evidence="1" type="ORF">CQW44_34815</name>
</gene>
<accession>A0A426RWR5</accession>
<evidence type="ECO:0000313" key="1">
    <source>
        <dbReference type="EMBL" id="RRQ79148.1"/>
    </source>
</evidence>
<protein>
    <submittedName>
        <fullName evidence="1">Hydroxymethylcytosylglucuronate/cytosylglucurona te synthase</fullName>
    </submittedName>
</protein>
<organism evidence="1 2">
    <name type="scientific">Streptomyces griseofuscus</name>
    <dbReference type="NCBI Taxonomy" id="146922"/>
    <lineage>
        <taxon>Bacteria</taxon>
        <taxon>Bacillati</taxon>
        <taxon>Actinomycetota</taxon>
        <taxon>Actinomycetes</taxon>
        <taxon>Kitasatosporales</taxon>
        <taxon>Streptomycetaceae</taxon>
        <taxon>Streptomyces</taxon>
    </lineage>
</organism>
<name>A0A426RWR5_9ACTN</name>
<dbReference type="InterPro" id="IPR031016">
    <property type="entry name" value="CGA_synthase"/>
</dbReference>
<proteinExistence type="predicted"/>
<dbReference type="NCBIfam" id="TIGR04467">
    <property type="entry name" value="CGA_synthase"/>
    <property type="match status" value="1"/>
</dbReference>
<dbReference type="RefSeq" id="WP_125215084.1">
    <property type="nucleotide sequence ID" value="NZ_PDES01000019.1"/>
</dbReference>
<dbReference type="Proteomes" id="UP000276379">
    <property type="component" value="Unassembled WGS sequence"/>
</dbReference>
<sequence>MAGEDRTAPVPWRDVPAPAGAARPTVVFCGHDFGWGSAGKLHAVLTELTARPAPPPRLIGVGTVLGRSLLAKLPVDTWYDQPSSTGELRDLLRRHQVTAALVVLDSKFAAALLAAGCPTVFVDSLPYLWTDKDTIPHDVTHYCAQLCESLPRTCWEQLRRIERLTWTEAILSAPAPTRRAGTPGLAVLNFGGLHSPFSQGSANAYSGLVAEPAVRALSDAGFRTLEICGNIDATVLPERDIPTGIAVNAGPRSHEEFLDLLDQAQLLVTSPGLTTLLEAGQRCLPTVCVPPQNVSQILNGDRFASAVEAACRVPWPSEVLDPRQVDAVRARGEHAALSVVYGAIERAARQAHPWVRYRLQRDITTAIEHSRTVRDWGGLLGRTGSRGAHQVVQRLTEVLAEQSAPERREAG</sequence>
<keyword evidence="2" id="KW-1185">Reference proteome</keyword>
<dbReference type="Gene3D" id="3.40.50.2000">
    <property type="entry name" value="Glycogen Phosphorylase B"/>
    <property type="match status" value="1"/>
</dbReference>
<evidence type="ECO:0000313" key="2">
    <source>
        <dbReference type="Proteomes" id="UP000276379"/>
    </source>
</evidence>
<dbReference type="AlphaFoldDB" id="A0A426RWR5"/>
<comment type="caution">
    <text evidence="1">The sequence shown here is derived from an EMBL/GenBank/DDBJ whole genome shotgun (WGS) entry which is preliminary data.</text>
</comment>
<dbReference type="SUPFAM" id="SSF53756">
    <property type="entry name" value="UDP-Glycosyltransferase/glycogen phosphorylase"/>
    <property type="match status" value="1"/>
</dbReference>